<evidence type="ECO:0000313" key="2">
    <source>
        <dbReference type="Proteomes" id="UP000002384"/>
    </source>
</evidence>
<dbReference type="KEGG" id="cyc:PCC7424_5007"/>
<evidence type="ECO:0000313" key="1">
    <source>
        <dbReference type="EMBL" id="ACK73360.1"/>
    </source>
</evidence>
<dbReference type="RefSeq" id="WP_015956940.1">
    <property type="nucleotide sequence ID" value="NC_011729.1"/>
</dbReference>
<accession>B7KFN5</accession>
<dbReference type="STRING" id="65393.PCC7424_5007"/>
<dbReference type="HOGENOM" id="CLU_2823939_0_0_3"/>
<protein>
    <submittedName>
        <fullName evidence="1">Uncharacterized protein</fullName>
    </submittedName>
</protein>
<organism evidence="1 2">
    <name type="scientific">Gloeothece citriformis (strain PCC 7424)</name>
    <name type="common">Cyanothece sp. (strain PCC 7424)</name>
    <dbReference type="NCBI Taxonomy" id="65393"/>
    <lineage>
        <taxon>Bacteria</taxon>
        <taxon>Bacillati</taxon>
        <taxon>Cyanobacteriota</taxon>
        <taxon>Cyanophyceae</taxon>
        <taxon>Oscillatoriophycideae</taxon>
        <taxon>Chroococcales</taxon>
        <taxon>Aphanothecaceae</taxon>
        <taxon>Gloeothece</taxon>
        <taxon>Gloeothece citriformis</taxon>
    </lineage>
</organism>
<proteinExistence type="predicted"/>
<dbReference type="AlphaFoldDB" id="B7KFN5"/>
<dbReference type="Proteomes" id="UP000002384">
    <property type="component" value="Chromosome"/>
</dbReference>
<sequence>MFTQTLPYQPLSANCQDTNSILVVPTIIAKQWQELQQDKTIQTSMEAIFFSVHNLAKILPILSKIR</sequence>
<name>B7KFN5_GLOC7</name>
<reference evidence="2" key="1">
    <citation type="journal article" date="2011" name="MBio">
        <title>Novel metabolic attributes of the genus Cyanothece, comprising a group of unicellular nitrogen-fixing Cyanobacteria.</title>
        <authorList>
            <person name="Bandyopadhyay A."/>
            <person name="Elvitigala T."/>
            <person name="Welsh E."/>
            <person name="Stockel J."/>
            <person name="Liberton M."/>
            <person name="Min H."/>
            <person name="Sherman L.A."/>
            <person name="Pakrasi H.B."/>
        </authorList>
    </citation>
    <scope>NUCLEOTIDE SEQUENCE [LARGE SCALE GENOMIC DNA]</scope>
    <source>
        <strain evidence="2">PCC 7424</strain>
    </source>
</reference>
<dbReference type="EMBL" id="CP001291">
    <property type="protein sequence ID" value="ACK73360.1"/>
    <property type="molecule type" value="Genomic_DNA"/>
</dbReference>
<gene>
    <name evidence="1" type="ordered locus">PCC7424_5007</name>
</gene>
<keyword evidence="2" id="KW-1185">Reference proteome</keyword>